<name>A0A6B9GGR0_PANCY</name>
<proteinExistence type="predicted"/>
<feature type="domain" description="Rhodanese" evidence="1">
    <location>
        <begin position="144"/>
        <end position="235"/>
    </location>
</feature>
<dbReference type="Pfam" id="PF00581">
    <property type="entry name" value="Rhodanese"/>
    <property type="match status" value="3"/>
</dbReference>
<dbReference type="PROSITE" id="PS50206">
    <property type="entry name" value="RHODANESE_3"/>
    <property type="match status" value="3"/>
</dbReference>
<dbReference type="PANTHER" id="PTHR43031">
    <property type="entry name" value="FAD-DEPENDENT OXIDOREDUCTASE"/>
    <property type="match status" value="1"/>
</dbReference>
<dbReference type="Gene3D" id="3.40.250.10">
    <property type="entry name" value="Rhodanese-like domain"/>
    <property type="match status" value="4"/>
</dbReference>
<feature type="domain" description="Rhodanese" evidence="1">
    <location>
        <begin position="270"/>
        <end position="355"/>
    </location>
</feature>
<dbReference type="SUPFAM" id="SSF52821">
    <property type="entry name" value="Rhodanese/Cell cycle control phosphatase"/>
    <property type="match status" value="4"/>
</dbReference>
<dbReference type="InterPro" id="IPR036873">
    <property type="entry name" value="Rhodanese-like_dom_sf"/>
</dbReference>
<reference evidence="2 3" key="1">
    <citation type="submission" date="2017-11" db="EMBL/GenBank/DDBJ databases">
        <title>Genome sequence of Pantoea cypripedii NE1.</title>
        <authorList>
            <person name="Nascimento F.X."/>
        </authorList>
    </citation>
    <scope>NUCLEOTIDE SEQUENCE [LARGE SCALE GENOMIC DNA]</scope>
    <source>
        <strain evidence="2 3">NE1</strain>
        <plasmid evidence="3">pne1b</plasmid>
    </source>
</reference>
<evidence type="ECO:0000313" key="2">
    <source>
        <dbReference type="EMBL" id="QGY33119.1"/>
    </source>
</evidence>
<dbReference type="AlphaFoldDB" id="A0A6B9GGR0"/>
<keyword evidence="2" id="KW-0808">Transferase</keyword>
<sequence>MSQAGFATISPQAIRQQLASGAEVAFIDIREAGEYGNGHALLAVNLPWSELEIRVGQLIPRRHTLIIVQDATDDGRATTAAQRLKQLGYQEIRVAEGGIQGWESAGFLLFQGVNVPSKAFSEWIEREAHTPTLSAETLSGWQQQSYPHVLLDGRTPKEFHQFHIPGAINCPNGELIPWVQDYAAAASLPVVITCAGRTRGIIGAQSLIDAGIKNPVLALAGGTQAWRIARLPLTFKDAQFWTPKNPPVETAVLQHPAIGQINSQTLPQDPSRTTYVFDVRSREEYLQGTVPGAVWVPAGQLIQTLDEYVGTRGARLVLFDPQQSRAQMAAWWLYQLGWDVSIWIDAGLLKPPVTVPPDLPGLFPQVSALTATAARRQYQPGDTLLIADRSKNLAEPVIAGSRWVNRAVLAQQVATLPKEHTVWVFAKQSSLAWAVAWDLNTRYGFHARVVEGDENDWRAAGWAFDDQKLALTEAERIDYLFWLHDRHSGNLDASAQYLAWEASLPDAVDHDGQHGFRRLLPVTQTEGVLP</sequence>
<accession>A0A6B9GGR0</accession>
<dbReference type="InterPro" id="IPR001763">
    <property type="entry name" value="Rhodanese-like_dom"/>
</dbReference>
<dbReference type="RefSeq" id="WP_208719242.1">
    <property type="nucleotide sequence ID" value="NZ_CP024770.1"/>
</dbReference>
<gene>
    <name evidence="2" type="ORF">CUN67_29840</name>
</gene>
<organism evidence="2 3">
    <name type="scientific">Pantoea cypripedii</name>
    <name type="common">Pectobacterium cypripedii</name>
    <name type="synonym">Erwinia cypripedii</name>
    <dbReference type="NCBI Taxonomy" id="55209"/>
    <lineage>
        <taxon>Bacteria</taxon>
        <taxon>Pseudomonadati</taxon>
        <taxon>Pseudomonadota</taxon>
        <taxon>Gammaproteobacteria</taxon>
        <taxon>Enterobacterales</taxon>
        <taxon>Erwiniaceae</taxon>
        <taxon>Pantoea</taxon>
    </lineage>
</organism>
<dbReference type="PANTHER" id="PTHR43031:SF7">
    <property type="entry name" value="NITRIC OXIDE REDUCTASE FLRD-NAD(+) REDUCTASE"/>
    <property type="match status" value="1"/>
</dbReference>
<keyword evidence="2" id="KW-0614">Plasmid</keyword>
<dbReference type="Proteomes" id="UP000502005">
    <property type="component" value="Plasmid pNE1B"/>
</dbReference>
<evidence type="ECO:0000259" key="1">
    <source>
        <dbReference type="PROSITE" id="PS50206"/>
    </source>
</evidence>
<dbReference type="InterPro" id="IPR050229">
    <property type="entry name" value="GlpE_sulfurtransferase"/>
</dbReference>
<dbReference type="SMART" id="SM00450">
    <property type="entry name" value="RHOD"/>
    <property type="match status" value="3"/>
</dbReference>
<geneLocation type="plasmid" evidence="3">
    <name>pne1b</name>
</geneLocation>
<feature type="domain" description="Rhodanese" evidence="1">
    <location>
        <begin position="20"/>
        <end position="111"/>
    </location>
</feature>
<evidence type="ECO:0000313" key="3">
    <source>
        <dbReference type="Proteomes" id="UP000502005"/>
    </source>
</evidence>
<protein>
    <submittedName>
        <fullName evidence="2">Sulfurtransferase</fullName>
    </submittedName>
</protein>
<dbReference type="GO" id="GO:0016740">
    <property type="term" value="F:transferase activity"/>
    <property type="evidence" value="ECO:0007669"/>
    <property type="project" value="UniProtKB-KW"/>
</dbReference>
<dbReference type="EMBL" id="CP024770">
    <property type="protein sequence ID" value="QGY33119.1"/>
    <property type="molecule type" value="Genomic_DNA"/>
</dbReference>